<feature type="transmembrane region" description="Helical" evidence="14">
    <location>
        <begin position="296"/>
        <end position="315"/>
    </location>
</feature>
<evidence type="ECO:0000256" key="1">
    <source>
        <dbReference type="ARBA" id="ARBA00004651"/>
    </source>
</evidence>
<sequence>MLFFESDFLLLFLFPLLLIVAVLKNLGFQKILPWIASASSVIFLYAFSEISVIIAIFSLLLNYFAAAYLLKNRSRSVFISTIVLNLLVLGYFKYSILIDKSLFDGNSSWTWRIALPLGISFYTFQQIAFVADVYRGKVKSFTFKTYILFKLFFPQFVAGPITHFGRVAASYERWPTFNARSIKFGLIIFSIGMLKKLIGDHFGAIANNGFSHQEALSTYQAWISMVAFTLQIYFDFSGYSDMAVGVARIFGVSLPYNFNSPYKSKNLSDFWRRWHITLSQWLRDYLYIPLGGNRHGAARMAVALFLTMALGGLWHGANWTFLLWGAAHGLALIVVRFFGFSVPTFVGRFLVFLFVMLTWVLFRSDSISGATQHYLSLFDFSNSGIGVEFQRFIGTFLPNFNVDSKLNIPSQISEFSFIFVACLLCFFAPNSREISIWCVARRVYSLKLVEIPLLVAIIVILSVAFISPDTANAFIYFEF</sequence>
<evidence type="ECO:0000256" key="11">
    <source>
        <dbReference type="ARBA" id="ARBA00023315"/>
    </source>
</evidence>
<evidence type="ECO:0000256" key="4">
    <source>
        <dbReference type="ARBA" id="ARBA00016084"/>
    </source>
</evidence>
<dbReference type="Proteomes" id="UP000634919">
    <property type="component" value="Unassembled WGS sequence"/>
</dbReference>
<dbReference type="InterPro" id="IPR004299">
    <property type="entry name" value="MBOAT_fam"/>
</dbReference>
<feature type="transmembrane region" description="Helical" evidence="14">
    <location>
        <begin position="321"/>
        <end position="338"/>
    </location>
</feature>
<keyword evidence="8" id="KW-0016">Alginate biosynthesis</keyword>
<keyword evidence="11 13" id="KW-0012">Acyltransferase</keyword>
<feature type="transmembrane region" description="Helical" evidence="14">
    <location>
        <begin position="408"/>
        <end position="427"/>
    </location>
</feature>
<dbReference type="RefSeq" id="WP_191723570.1">
    <property type="nucleotide sequence ID" value="NZ_JACSQK010000005.1"/>
</dbReference>
<dbReference type="PIRSF" id="PIRSF016636">
    <property type="entry name" value="AlgI_DltB"/>
    <property type="match status" value="1"/>
</dbReference>
<evidence type="ECO:0000256" key="14">
    <source>
        <dbReference type="SAM" id="Phobius"/>
    </source>
</evidence>
<feature type="transmembrane region" description="Helical" evidence="14">
    <location>
        <begin position="42"/>
        <end position="65"/>
    </location>
</feature>
<comment type="pathway">
    <text evidence="2">Glycan biosynthesis; alginate biosynthesis.</text>
</comment>
<evidence type="ECO:0000256" key="3">
    <source>
        <dbReference type="ARBA" id="ARBA00010323"/>
    </source>
</evidence>
<protein>
    <recommendedName>
        <fullName evidence="4">Probable alginate O-acetylase AlgI</fullName>
    </recommendedName>
    <alternativeName>
        <fullName evidence="12">Alginate biosynthesis protein AlgI</fullName>
    </alternativeName>
</protein>
<evidence type="ECO:0000256" key="12">
    <source>
        <dbReference type="ARBA" id="ARBA00031030"/>
    </source>
</evidence>
<gene>
    <name evidence="15" type="ORF">H9646_11870</name>
</gene>
<dbReference type="InterPro" id="IPR051085">
    <property type="entry name" value="MB_O-acyltransferase"/>
</dbReference>
<keyword evidence="16" id="KW-1185">Reference proteome</keyword>
<feature type="transmembrane region" description="Helical" evidence="14">
    <location>
        <begin position="345"/>
        <end position="362"/>
    </location>
</feature>
<comment type="subcellular location">
    <subcellularLocation>
        <location evidence="1">Cell membrane</location>
        <topology evidence="1">Multi-pass membrane protein</topology>
    </subcellularLocation>
</comment>
<keyword evidence="10 13" id="KW-0472">Membrane</keyword>
<feature type="transmembrane region" description="Helical" evidence="14">
    <location>
        <begin position="448"/>
        <end position="467"/>
    </location>
</feature>
<comment type="similarity">
    <text evidence="3 13">Belongs to the membrane-bound acyltransferase family.</text>
</comment>
<dbReference type="PANTHER" id="PTHR13285">
    <property type="entry name" value="ACYLTRANSFERASE"/>
    <property type="match status" value="1"/>
</dbReference>
<dbReference type="Pfam" id="PF03062">
    <property type="entry name" value="MBOAT"/>
    <property type="match status" value="1"/>
</dbReference>
<keyword evidence="6 13" id="KW-0808">Transferase</keyword>
<evidence type="ECO:0000313" key="15">
    <source>
        <dbReference type="EMBL" id="MBD7961184.1"/>
    </source>
</evidence>
<keyword evidence="5 13" id="KW-1003">Cell membrane</keyword>
<comment type="caution">
    <text evidence="15">The sequence shown here is derived from an EMBL/GenBank/DDBJ whole genome shotgun (WGS) entry which is preliminary data.</text>
</comment>
<dbReference type="InterPro" id="IPR028362">
    <property type="entry name" value="AlgI"/>
</dbReference>
<organism evidence="15 16">
    <name type="scientific">Comamonas avium</name>
    <dbReference type="NCBI Taxonomy" id="2762231"/>
    <lineage>
        <taxon>Bacteria</taxon>
        <taxon>Pseudomonadati</taxon>
        <taxon>Pseudomonadota</taxon>
        <taxon>Betaproteobacteria</taxon>
        <taxon>Burkholderiales</taxon>
        <taxon>Comamonadaceae</taxon>
        <taxon>Comamonas</taxon>
    </lineage>
</organism>
<evidence type="ECO:0000256" key="10">
    <source>
        <dbReference type="ARBA" id="ARBA00023136"/>
    </source>
</evidence>
<name>A0ABR8SDI8_9BURK</name>
<proteinExistence type="inferred from homology"/>
<evidence type="ECO:0000256" key="13">
    <source>
        <dbReference type="PIRNR" id="PIRNR016636"/>
    </source>
</evidence>
<evidence type="ECO:0000256" key="2">
    <source>
        <dbReference type="ARBA" id="ARBA00005182"/>
    </source>
</evidence>
<dbReference type="PIRSF" id="PIRSF500217">
    <property type="entry name" value="AlgI"/>
    <property type="match status" value="1"/>
</dbReference>
<evidence type="ECO:0000256" key="8">
    <source>
        <dbReference type="ARBA" id="ARBA00022841"/>
    </source>
</evidence>
<dbReference type="EMBL" id="JACSQK010000005">
    <property type="protein sequence ID" value="MBD7961184.1"/>
    <property type="molecule type" value="Genomic_DNA"/>
</dbReference>
<keyword evidence="7 14" id="KW-0812">Transmembrane</keyword>
<evidence type="ECO:0000256" key="5">
    <source>
        <dbReference type="ARBA" id="ARBA00022475"/>
    </source>
</evidence>
<evidence type="ECO:0000256" key="9">
    <source>
        <dbReference type="ARBA" id="ARBA00022989"/>
    </source>
</evidence>
<accession>A0ABR8SDI8</accession>
<reference evidence="15 16" key="1">
    <citation type="submission" date="2020-08" db="EMBL/GenBank/DDBJ databases">
        <title>A Genomic Blueprint of the Chicken Gut Microbiome.</title>
        <authorList>
            <person name="Gilroy R."/>
            <person name="Ravi A."/>
            <person name="Getino M."/>
            <person name="Pursley I."/>
            <person name="Horton D.L."/>
            <person name="Alikhan N.-F."/>
            <person name="Baker D."/>
            <person name="Gharbi K."/>
            <person name="Hall N."/>
            <person name="Watson M."/>
            <person name="Adriaenssens E.M."/>
            <person name="Foster-Nyarko E."/>
            <person name="Jarju S."/>
            <person name="Secka A."/>
            <person name="Antonio M."/>
            <person name="Oren A."/>
            <person name="Chaudhuri R."/>
            <person name="La Ragione R.M."/>
            <person name="Hildebrand F."/>
            <person name="Pallen M.J."/>
        </authorList>
    </citation>
    <scope>NUCLEOTIDE SEQUENCE [LARGE SCALE GENOMIC DNA]</scope>
    <source>
        <strain evidence="15 16">Sa2CVA6</strain>
    </source>
</reference>
<evidence type="ECO:0000256" key="6">
    <source>
        <dbReference type="ARBA" id="ARBA00022679"/>
    </source>
</evidence>
<feature type="transmembrane region" description="Helical" evidence="14">
    <location>
        <begin position="109"/>
        <end position="134"/>
    </location>
</feature>
<evidence type="ECO:0000313" key="16">
    <source>
        <dbReference type="Proteomes" id="UP000634919"/>
    </source>
</evidence>
<dbReference type="PANTHER" id="PTHR13285:SF23">
    <property type="entry name" value="TEICHOIC ACID D-ALANYLTRANSFERASE"/>
    <property type="match status" value="1"/>
</dbReference>
<keyword evidence="9 14" id="KW-1133">Transmembrane helix</keyword>
<evidence type="ECO:0000256" key="7">
    <source>
        <dbReference type="ARBA" id="ARBA00022692"/>
    </source>
</evidence>
<dbReference type="InterPro" id="IPR024194">
    <property type="entry name" value="Ac/AlaTfrase_AlgI/DltB"/>
</dbReference>
<feature type="transmembrane region" description="Helical" evidence="14">
    <location>
        <begin position="77"/>
        <end position="97"/>
    </location>
</feature>